<reference evidence="6 7" key="1">
    <citation type="submission" date="2017-05" db="EMBL/GenBank/DDBJ databases">
        <title>Complete genome sequence of Corynebacterium striatum KC-Na-1 isolated from Neophocaena asiaeorientalis in Korea.</title>
        <authorList>
            <person name="Kim J.H."/>
            <person name="Lee K."/>
        </authorList>
    </citation>
    <scope>NUCLEOTIDE SEQUENCE [LARGE SCALE GENOMIC DNA]</scope>
    <source>
        <strain evidence="6 7">KC-Na-01</strain>
    </source>
</reference>
<dbReference type="KEGG" id="cstr:CBE89_06060"/>
<sequence length="237" mass="24292">MVSTIHPAEPHAASHNSRLNSLRAAVLGANDGIVSVAALLLGVVGSGVGDKAILTAGLAATVSGAVSMALGEYVSVSAQRDSEEALIAKERWELEEFPDEEHAELTGMLASYGMTPETASRAAYEIADNNPLDAHLRLELGIDDEDLTNPWHAAFWSAVSFLGGALLPMLAIVLAPSSAAGWAVAAVTLVALALTGYISARLARTAPLRAVLRLLIGGAAGLAVTFGIGTLFGIAVS</sequence>
<keyword evidence="3 5" id="KW-1133">Transmembrane helix</keyword>
<evidence type="ECO:0000256" key="1">
    <source>
        <dbReference type="ARBA" id="ARBA00004127"/>
    </source>
</evidence>
<dbReference type="Pfam" id="PF01988">
    <property type="entry name" value="VIT1"/>
    <property type="match status" value="1"/>
</dbReference>
<organism evidence="6 7">
    <name type="scientific">Corynebacterium striatum</name>
    <dbReference type="NCBI Taxonomy" id="43770"/>
    <lineage>
        <taxon>Bacteria</taxon>
        <taxon>Bacillati</taxon>
        <taxon>Actinomycetota</taxon>
        <taxon>Actinomycetes</taxon>
        <taxon>Mycobacteriales</taxon>
        <taxon>Corynebacteriaceae</taxon>
        <taxon>Corynebacterium</taxon>
    </lineage>
</organism>
<dbReference type="Proteomes" id="UP000250197">
    <property type="component" value="Chromosome"/>
</dbReference>
<evidence type="ECO:0000256" key="2">
    <source>
        <dbReference type="ARBA" id="ARBA00022692"/>
    </source>
</evidence>
<evidence type="ECO:0000256" key="4">
    <source>
        <dbReference type="ARBA" id="ARBA00023136"/>
    </source>
</evidence>
<dbReference type="EMBL" id="CP021252">
    <property type="protein sequence ID" value="ART22399.1"/>
    <property type="molecule type" value="Genomic_DNA"/>
</dbReference>
<protein>
    <recommendedName>
        <fullName evidence="8">VIT family protein</fullName>
    </recommendedName>
</protein>
<dbReference type="RefSeq" id="WP_086892390.1">
    <property type="nucleotide sequence ID" value="NZ_CP021252.1"/>
</dbReference>
<feature type="transmembrane region" description="Helical" evidence="5">
    <location>
        <begin position="52"/>
        <end position="70"/>
    </location>
</feature>
<dbReference type="GO" id="GO:0005384">
    <property type="term" value="F:manganese ion transmembrane transporter activity"/>
    <property type="evidence" value="ECO:0007669"/>
    <property type="project" value="InterPro"/>
</dbReference>
<evidence type="ECO:0000256" key="5">
    <source>
        <dbReference type="SAM" id="Phobius"/>
    </source>
</evidence>
<dbReference type="InterPro" id="IPR008217">
    <property type="entry name" value="Ccc1_fam"/>
</dbReference>
<keyword evidence="2 5" id="KW-0812">Transmembrane</keyword>
<evidence type="ECO:0000313" key="6">
    <source>
        <dbReference type="EMBL" id="ART22399.1"/>
    </source>
</evidence>
<feature type="transmembrane region" description="Helical" evidence="5">
    <location>
        <begin position="153"/>
        <end position="173"/>
    </location>
</feature>
<name>A0A2Z2J0F9_CORST</name>
<feature type="transmembrane region" description="Helical" evidence="5">
    <location>
        <begin position="210"/>
        <end position="236"/>
    </location>
</feature>
<evidence type="ECO:0000313" key="7">
    <source>
        <dbReference type="Proteomes" id="UP000250197"/>
    </source>
</evidence>
<feature type="transmembrane region" description="Helical" evidence="5">
    <location>
        <begin position="179"/>
        <end position="198"/>
    </location>
</feature>
<dbReference type="GO" id="GO:0030026">
    <property type="term" value="P:intracellular manganese ion homeostasis"/>
    <property type="evidence" value="ECO:0007669"/>
    <property type="project" value="InterPro"/>
</dbReference>
<dbReference type="AlphaFoldDB" id="A0A2Z2J0F9"/>
<comment type="subcellular location">
    <subcellularLocation>
        <location evidence="1">Endomembrane system</location>
        <topology evidence="1">Multi-pass membrane protein</topology>
    </subcellularLocation>
</comment>
<accession>A0A2Z2J0F9</accession>
<dbReference type="CDD" id="cd02432">
    <property type="entry name" value="Nodulin-21_like_1"/>
    <property type="match status" value="1"/>
</dbReference>
<evidence type="ECO:0008006" key="8">
    <source>
        <dbReference type="Google" id="ProtNLM"/>
    </source>
</evidence>
<gene>
    <name evidence="6" type="ORF">CBE89_06060</name>
</gene>
<feature type="transmembrane region" description="Helical" evidence="5">
    <location>
        <begin position="24"/>
        <end position="46"/>
    </location>
</feature>
<evidence type="ECO:0000256" key="3">
    <source>
        <dbReference type="ARBA" id="ARBA00022989"/>
    </source>
</evidence>
<dbReference type="PANTHER" id="PTHR31851">
    <property type="entry name" value="FE(2+)/MN(2+) TRANSPORTER PCL1"/>
    <property type="match status" value="1"/>
</dbReference>
<keyword evidence="4 5" id="KW-0472">Membrane</keyword>
<proteinExistence type="predicted"/>
<dbReference type="GO" id="GO:0012505">
    <property type="term" value="C:endomembrane system"/>
    <property type="evidence" value="ECO:0007669"/>
    <property type="project" value="UniProtKB-SubCell"/>
</dbReference>